<keyword evidence="8" id="KW-1133">Transmembrane helix</keyword>
<keyword evidence="4" id="KW-0107">Calcium channel</keyword>
<evidence type="ECO:0000313" key="13">
    <source>
        <dbReference type="Proteomes" id="UP000277204"/>
    </source>
</evidence>
<organism evidence="12 13">
    <name type="scientific">Schistosoma margrebowiei</name>
    <dbReference type="NCBI Taxonomy" id="48269"/>
    <lineage>
        <taxon>Eukaryota</taxon>
        <taxon>Metazoa</taxon>
        <taxon>Spiralia</taxon>
        <taxon>Lophotrochozoa</taxon>
        <taxon>Platyhelminthes</taxon>
        <taxon>Trematoda</taxon>
        <taxon>Digenea</taxon>
        <taxon>Strigeidida</taxon>
        <taxon>Schistosomatoidea</taxon>
        <taxon>Schistosomatidae</taxon>
        <taxon>Schistosoma</taxon>
    </lineage>
</organism>
<protein>
    <submittedName>
        <fullName evidence="12">Uncharacterized protein</fullName>
    </submittedName>
</protein>
<evidence type="ECO:0000256" key="6">
    <source>
        <dbReference type="ARBA" id="ARBA00022837"/>
    </source>
</evidence>
<dbReference type="GO" id="GO:0098703">
    <property type="term" value="P:calcium ion import across plasma membrane"/>
    <property type="evidence" value="ECO:0007669"/>
    <property type="project" value="TreeGrafter"/>
</dbReference>
<evidence type="ECO:0000256" key="5">
    <source>
        <dbReference type="ARBA" id="ARBA00022692"/>
    </source>
</evidence>
<sequence length="151" mass="17955">YDKQGKLEARILDSFNYFFTAVFTVEFILRLSAFSFRHYFSDIWNVIDFVLVLGSYIDIIVTQSDISQVKFSVNFFRLFRVMRLIKLLSKEESIRQLLWTFIKSIQVIFLTLHRIYSLMVCFNNSIHVIILLIIYNNMISTSFYVCIGEQT</sequence>
<keyword evidence="9" id="KW-0406">Ion transport</keyword>
<dbReference type="AlphaFoldDB" id="A0A183NCJ5"/>
<evidence type="ECO:0000313" key="12">
    <source>
        <dbReference type="EMBL" id="VDP57806.1"/>
    </source>
</evidence>
<dbReference type="InterPro" id="IPR050599">
    <property type="entry name" value="VDCC_alpha-1_subunit"/>
</dbReference>
<dbReference type="Pfam" id="PF00520">
    <property type="entry name" value="Ion_trans"/>
    <property type="match status" value="1"/>
</dbReference>
<dbReference type="GO" id="GO:0008331">
    <property type="term" value="F:high voltage-gated calcium channel activity"/>
    <property type="evidence" value="ECO:0007669"/>
    <property type="project" value="TreeGrafter"/>
</dbReference>
<gene>
    <name evidence="12" type="ORF">SMRZ_LOCUS26020</name>
</gene>
<accession>A0A183NCJ5</accession>
<evidence type="ECO:0000256" key="2">
    <source>
        <dbReference type="ARBA" id="ARBA00022448"/>
    </source>
</evidence>
<keyword evidence="5" id="KW-0812">Transmembrane</keyword>
<keyword evidence="7" id="KW-0851">Voltage-gated channel</keyword>
<keyword evidence="3" id="KW-0109">Calcium transport</keyword>
<keyword evidence="10" id="KW-0472">Membrane</keyword>
<dbReference type="PANTHER" id="PTHR45628">
    <property type="entry name" value="VOLTAGE-DEPENDENT CALCIUM CHANNEL TYPE A SUBUNIT ALPHA-1"/>
    <property type="match status" value="1"/>
</dbReference>
<feature type="non-terminal residue" evidence="12">
    <location>
        <position position="1"/>
    </location>
</feature>
<dbReference type="Proteomes" id="UP000277204">
    <property type="component" value="Unassembled WGS sequence"/>
</dbReference>
<dbReference type="GO" id="GO:0005891">
    <property type="term" value="C:voltage-gated calcium channel complex"/>
    <property type="evidence" value="ECO:0007669"/>
    <property type="project" value="TreeGrafter"/>
</dbReference>
<name>A0A183NCJ5_9TREM</name>
<evidence type="ECO:0000256" key="8">
    <source>
        <dbReference type="ARBA" id="ARBA00022989"/>
    </source>
</evidence>
<dbReference type="InterPro" id="IPR027359">
    <property type="entry name" value="Volt_channel_dom_sf"/>
</dbReference>
<keyword evidence="13" id="KW-1185">Reference proteome</keyword>
<dbReference type="InterPro" id="IPR005821">
    <property type="entry name" value="Ion_trans_dom"/>
</dbReference>
<comment type="subcellular location">
    <subcellularLocation>
        <location evidence="1">Membrane</location>
        <topology evidence="1">Multi-pass membrane protein</topology>
    </subcellularLocation>
</comment>
<dbReference type="STRING" id="48269.A0A183NCJ5"/>
<proteinExistence type="predicted"/>
<dbReference type="PANTHER" id="PTHR45628:SF1">
    <property type="entry name" value="VOLTAGE-DEPENDENT CALCIUM CHANNEL TYPE D SUBUNIT ALPHA-1"/>
    <property type="match status" value="1"/>
</dbReference>
<dbReference type="Gene3D" id="1.20.120.350">
    <property type="entry name" value="Voltage-gated potassium channels. Chain C"/>
    <property type="match status" value="1"/>
</dbReference>
<evidence type="ECO:0000256" key="1">
    <source>
        <dbReference type="ARBA" id="ARBA00004141"/>
    </source>
</evidence>
<keyword evidence="6" id="KW-0106">Calcium</keyword>
<evidence type="ECO:0000256" key="4">
    <source>
        <dbReference type="ARBA" id="ARBA00022673"/>
    </source>
</evidence>
<evidence type="ECO:0000256" key="9">
    <source>
        <dbReference type="ARBA" id="ARBA00023065"/>
    </source>
</evidence>
<dbReference type="SUPFAM" id="SSF81324">
    <property type="entry name" value="Voltage-gated potassium channels"/>
    <property type="match status" value="1"/>
</dbReference>
<evidence type="ECO:0000256" key="11">
    <source>
        <dbReference type="ARBA" id="ARBA00023303"/>
    </source>
</evidence>
<evidence type="ECO:0000256" key="3">
    <source>
        <dbReference type="ARBA" id="ARBA00022568"/>
    </source>
</evidence>
<keyword evidence="2" id="KW-0813">Transport</keyword>
<evidence type="ECO:0000256" key="10">
    <source>
        <dbReference type="ARBA" id="ARBA00023136"/>
    </source>
</evidence>
<reference evidence="12 13" key="1">
    <citation type="submission" date="2018-11" db="EMBL/GenBank/DDBJ databases">
        <authorList>
            <consortium name="Pathogen Informatics"/>
        </authorList>
    </citation>
    <scope>NUCLEOTIDE SEQUENCE [LARGE SCALE GENOMIC DNA]</scope>
    <source>
        <strain evidence="12 13">Zambia</strain>
    </source>
</reference>
<evidence type="ECO:0000256" key="7">
    <source>
        <dbReference type="ARBA" id="ARBA00022882"/>
    </source>
</evidence>
<keyword evidence="11" id="KW-0407">Ion channel</keyword>
<dbReference type="EMBL" id="UZAI01022363">
    <property type="protein sequence ID" value="VDP57806.1"/>
    <property type="molecule type" value="Genomic_DNA"/>
</dbReference>